<evidence type="ECO:0000256" key="3">
    <source>
        <dbReference type="ARBA" id="ARBA00022475"/>
    </source>
</evidence>
<feature type="domain" description="Cation/H+ exchanger transmembrane" evidence="14">
    <location>
        <begin position="25"/>
        <end position="432"/>
    </location>
</feature>
<dbReference type="GO" id="GO:0098719">
    <property type="term" value="P:sodium ion import across plasma membrane"/>
    <property type="evidence" value="ECO:0007669"/>
    <property type="project" value="TreeGrafter"/>
</dbReference>
<dbReference type="InterPro" id="IPR018490">
    <property type="entry name" value="cNMP-bd_dom_sf"/>
</dbReference>
<evidence type="ECO:0000256" key="2">
    <source>
        <dbReference type="ARBA" id="ARBA00022448"/>
    </source>
</evidence>
<feature type="transmembrane region" description="Helical" evidence="13">
    <location>
        <begin position="82"/>
        <end position="99"/>
    </location>
</feature>
<keyword evidence="3" id="KW-1003">Cell membrane</keyword>
<protein>
    <recommendedName>
        <fullName evidence="14">Cation/H+ exchanger transmembrane domain-containing protein</fullName>
    </recommendedName>
</protein>
<dbReference type="Gene3D" id="6.10.140.1330">
    <property type="match status" value="1"/>
</dbReference>
<comment type="catalytic activity">
    <reaction evidence="10">
        <text>Na(+)(in) + H(+)(out) = Na(+)(out) + H(+)(in)</text>
        <dbReference type="Rhea" id="RHEA:29419"/>
        <dbReference type="ChEBI" id="CHEBI:15378"/>
        <dbReference type="ChEBI" id="CHEBI:29101"/>
    </reaction>
</comment>
<keyword evidence="5 13" id="KW-1133">Transmembrane helix</keyword>
<evidence type="ECO:0000256" key="13">
    <source>
        <dbReference type="SAM" id="Phobius"/>
    </source>
</evidence>
<dbReference type="EMBL" id="JALJOS010000062">
    <property type="protein sequence ID" value="KAK9818466.1"/>
    <property type="molecule type" value="Genomic_DNA"/>
</dbReference>
<comment type="catalytic activity">
    <reaction evidence="11">
        <text>K(+)(in) + H(+)(out) = K(+)(out) + H(+)(in)</text>
        <dbReference type="Rhea" id="RHEA:29467"/>
        <dbReference type="ChEBI" id="CHEBI:15378"/>
        <dbReference type="ChEBI" id="CHEBI:29103"/>
    </reaction>
</comment>
<evidence type="ECO:0000256" key="6">
    <source>
        <dbReference type="ARBA" id="ARBA00023053"/>
    </source>
</evidence>
<dbReference type="Pfam" id="PF00999">
    <property type="entry name" value="Na_H_Exchanger"/>
    <property type="match status" value="1"/>
</dbReference>
<feature type="transmembrane region" description="Helical" evidence="13">
    <location>
        <begin position="373"/>
        <end position="392"/>
    </location>
</feature>
<keyword evidence="4 13" id="KW-0812">Transmembrane</keyword>
<evidence type="ECO:0000256" key="1">
    <source>
        <dbReference type="ARBA" id="ARBA00004651"/>
    </source>
</evidence>
<evidence type="ECO:0000256" key="10">
    <source>
        <dbReference type="ARBA" id="ARBA00047524"/>
    </source>
</evidence>
<dbReference type="GO" id="GO:0015385">
    <property type="term" value="F:sodium:proton antiporter activity"/>
    <property type="evidence" value="ECO:0007669"/>
    <property type="project" value="InterPro"/>
</dbReference>
<evidence type="ECO:0000259" key="14">
    <source>
        <dbReference type="Pfam" id="PF00999"/>
    </source>
</evidence>
<evidence type="ECO:0000256" key="8">
    <source>
        <dbReference type="ARBA" id="ARBA00023136"/>
    </source>
</evidence>
<evidence type="ECO:0000256" key="9">
    <source>
        <dbReference type="ARBA" id="ARBA00023201"/>
    </source>
</evidence>
<keyword evidence="9" id="KW-0739">Sodium transport</keyword>
<feature type="compositionally biased region" description="Low complexity" evidence="12">
    <location>
        <begin position="1147"/>
        <end position="1166"/>
    </location>
</feature>
<dbReference type="GO" id="GO:0005886">
    <property type="term" value="C:plasma membrane"/>
    <property type="evidence" value="ECO:0007669"/>
    <property type="project" value="UniProtKB-SubCell"/>
</dbReference>
<sequence>MAESFPTESTEHAEPVDAVSFFIFVLVVGCASHHWLSCTRVPYTAWLLIWGVVLGICINTFAFDFPLLGPGSRLWADINPELLLATFLPVLLFAGAFNLEWHLVRRLKWSGLLLAGPGVLFGGIVAAVLVKYTFPYNWSWVDALLFGAITAATDPVAVVAVLKEAGLPARLRTIVDLEALLNDGSAYVLFYLLRAWAEGRHQNTGQAFRVLFRLALGGPAIGLGFGVACTLWLRFIYNNEMTEIMLTIVTAFASYLVADQLADASGVLAVVTLGLWMTARGRHHISRHVLHPLHVVWEQLEHIANTLVFMLSGVIIAGRIYISSTEGLGYIKGQEYGYAALLWVYLTVIRFMMVFLMLPILRHLGYGLNWREAIVLAWGGLRGAVGLALALFVSLDNQIADARFTTLTFFYIAAIVLLTLLIQGTTTPLLLQVLGLTKPPGVKHHFLNSVLQQLEDQGEAQLSTSKTDPILGDPPWDRVRKLTALDTNTLLGRYLSRLNNQNMQRSQLSLEQRVQTEEQHLKRVGMLAEKRSRLLRATRQTYEDFFNLDYIGSGHVYTLKKATDQALDRAGMPLCDWDLLSPHLKMGAITKSGQRYATRSTWFSRLLQRLLFRRLERGATLALAFYHSQDSAVRDISKYESLEDWAVSEGLPPDLDSMKQNITKQVIQESKAECGKALRYLAEIRLAFPEVLQAIKSKQLAQEILLFKEDQICNLAKTGLLEDSEVTQMESLLEHKLKHIYFFPPYIAGDLPAEALQRLDIFSDVPAEAFRSQVLQRGSVSVFNPGDQLVLSAAQATTWILIRGQAWLVHQSGRRPSAANAGSVLGCWPFAQNAQQPWRLEAASFVQAFQIPSASLQGLAQHCSSIAECVWQSAAALWLLSEGPEEVVATVLEELVRMIREAPLERISTAAEISTAGPAFLVEGTLQSANQSTKDHFIGPSSLSSEPAVYQCISPCQVISLDAICGRAFNPDEPKSGGMGFQTLSQLEIQQQSISDGVQRPDLEDKPEQLPTLMDRHHSSSRLSLSRHPSGIVTAASNLMSGRSLQSSSPETATASLPAADRLRGLHFPLSHRPTPYDGALTWGETSLSHKKAPRAHATLASIFVDPAADENGSRPDNMTSRNQQHPPDPVADQADAAAASENDSNAVSISRSLAAALRARSRQAAPLEASSLQKPNLSSLFPGDGPLE</sequence>
<feature type="transmembrane region" description="Helical" evidence="13">
    <location>
        <begin position="43"/>
        <end position="62"/>
    </location>
</feature>
<feature type="compositionally biased region" description="Polar residues" evidence="12">
    <location>
        <begin position="1171"/>
        <end position="1180"/>
    </location>
</feature>
<keyword evidence="2" id="KW-0813">Transport</keyword>
<keyword evidence="7" id="KW-0406">Ion transport</keyword>
<name>A0AAW1Q8Z2_9CHLO</name>
<dbReference type="InterPro" id="IPR006153">
    <property type="entry name" value="Cation/H_exchanger_TM"/>
</dbReference>
<proteinExistence type="predicted"/>
<dbReference type="GO" id="GO:0051453">
    <property type="term" value="P:regulation of intracellular pH"/>
    <property type="evidence" value="ECO:0007669"/>
    <property type="project" value="TreeGrafter"/>
</dbReference>
<evidence type="ECO:0000313" key="15">
    <source>
        <dbReference type="EMBL" id="KAK9818466.1"/>
    </source>
</evidence>
<feature type="transmembrane region" description="Helical" evidence="13">
    <location>
        <begin position="210"/>
        <end position="235"/>
    </location>
</feature>
<feature type="transmembrane region" description="Helical" evidence="13">
    <location>
        <begin position="342"/>
        <end position="361"/>
    </location>
</feature>
<dbReference type="SUPFAM" id="SSF51206">
    <property type="entry name" value="cAMP-binding domain-like"/>
    <property type="match status" value="1"/>
</dbReference>
<dbReference type="PANTHER" id="PTHR10110">
    <property type="entry name" value="SODIUM/HYDROGEN EXCHANGER"/>
    <property type="match status" value="1"/>
</dbReference>
<feature type="transmembrane region" description="Helical" evidence="13">
    <location>
        <begin position="404"/>
        <end position="422"/>
    </location>
</feature>
<feature type="region of interest" description="Disordered" evidence="12">
    <location>
        <begin position="1108"/>
        <end position="1189"/>
    </location>
</feature>
<evidence type="ECO:0000256" key="4">
    <source>
        <dbReference type="ARBA" id="ARBA00022692"/>
    </source>
</evidence>
<feature type="transmembrane region" description="Helical" evidence="13">
    <location>
        <begin position="111"/>
        <end position="134"/>
    </location>
</feature>
<evidence type="ECO:0000256" key="5">
    <source>
        <dbReference type="ARBA" id="ARBA00022989"/>
    </source>
</evidence>
<keyword evidence="8 13" id="KW-0472">Membrane</keyword>
<dbReference type="AlphaFoldDB" id="A0AAW1Q8Z2"/>
<dbReference type="GO" id="GO:0015386">
    <property type="term" value="F:potassium:proton antiporter activity"/>
    <property type="evidence" value="ECO:0007669"/>
    <property type="project" value="TreeGrafter"/>
</dbReference>
<evidence type="ECO:0000256" key="12">
    <source>
        <dbReference type="SAM" id="MobiDB-lite"/>
    </source>
</evidence>
<feature type="transmembrane region" description="Helical" evidence="13">
    <location>
        <begin position="140"/>
        <end position="162"/>
    </location>
</feature>
<keyword evidence="16" id="KW-1185">Reference proteome</keyword>
<accession>A0AAW1Q8Z2</accession>
<feature type="transmembrane region" description="Helical" evidence="13">
    <location>
        <begin position="18"/>
        <end position="36"/>
    </location>
</feature>
<dbReference type="InterPro" id="IPR018422">
    <property type="entry name" value="Cation/H_exchanger_CPA1"/>
</dbReference>
<dbReference type="PANTHER" id="PTHR10110:SF86">
    <property type="entry name" value="SODIUM_HYDROGEN EXCHANGER 7"/>
    <property type="match status" value="1"/>
</dbReference>
<comment type="caution">
    <text evidence="15">The sequence shown here is derived from an EMBL/GenBank/DDBJ whole genome shotgun (WGS) entry which is preliminary data.</text>
</comment>
<comment type="subcellular location">
    <subcellularLocation>
        <location evidence="1">Cell membrane</location>
        <topology evidence="1">Multi-pass membrane protein</topology>
    </subcellularLocation>
</comment>
<evidence type="ECO:0000256" key="11">
    <source>
        <dbReference type="ARBA" id="ARBA00047912"/>
    </source>
</evidence>
<evidence type="ECO:0000313" key="16">
    <source>
        <dbReference type="Proteomes" id="UP001438707"/>
    </source>
</evidence>
<feature type="compositionally biased region" description="Low complexity" evidence="12">
    <location>
        <begin position="1131"/>
        <end position="1140"/>
    </location>
</feature>
<keyword evidence="6" id="KW-0915">Sodium</keyword>
<reference evidence="15 16" key="1">
    <citation type="journal article" date="2024" name="Nat. Commun.">
        <title>Phylogenomics reveals the evolutionary origins of lichenization in chlorophyte algae.</title>
        <authorList>
            <person name="Puginier C."/>
            <person name="Libourel C."/>
            <person name="Otte J."/>
            <person name="Skaloud P."/>
            <person name="Haon M."/>
            <person name="Grisel S."/>
            <person name="Petersen M."/>
            <person name="Berrin J.G."/>
            <person name="Delaux P.M."/>
            <person name="Dal Grande F."/>
            <person name="Keller J."/>
        </authorList>
    </citation>
    <scope>NUCLEOTIDE SEQUENCE [LARGE SCALE GENOMIC DNA]</scope>
    <source>
        <strain evidence="15 16">SAG 2145</strain>
    </source>
</reference>
<organism evidence="15 16">
    <name type="scientific">Apatococcus lobatus</name>
    <dbReference type="NCBI Taxonomy" id="904363"/>
    <lineage>
        <taxon>Eukaryota</taxon>
        <taxon>Viridiplantae</taxon>
        <taxon>Chlorophyta</taxon>
        <taxon>core chlorophytes</taxon>
        <taxon>Trebouxiophyceae</taxon>
        <taxon>Chlorellales</taxon>
        <taxon>Chlorellaceae</taxon>
        <taxon>Apatococcus</taxon>
    </lineage>
</organism>
<evidence type="ECO:0000256" key="7">
    <source>
        <dbReference type="ARBA" id="ARBA00023065"/>
    </source>
</evidence>
<gene>
    <name evidence="15" type="ORF">WJX74_005971</name>
</gene>
<feature type="transmembrane region" description="Helical" evidence="13">
    <location>
        <begin position="303"/>
        <end position="322"/>
    </location>
</feature>
<dbReference type="Proteomes" id="UP001438707">
    <property type="component" value="Unassembled WGS sequence"/>
</dbReference>